<keyword evidence="7 8" id="KW-0407">Ion channel</keyword>
<feature type="compositionally biased region" description="Low complexity" evidence="9">
    <location>
        <begin position="829"/>
        <end position="852"/>
    </location>
</feature>
<protein>
    <recommendedName>
        <fullName evidence="11">Potassium channel domain-containing protein</fullName>
    </recommendedName>
</protein>
<evidence type="ECO:0000256" key="9">
    <source>
        <dbReference type="SAM" id="MobiDB-lite"/>
    </source>
</evidence>
<evidence type="ECO:0000256" key="1">
    <source>
        <dbReference type="ARBA" id="ARBA00004141"/>
    </source>
</evidence>
<evidence type="ECO:0000256" key="10">
    <source>
        <dbReference type="SAM" id="Phobius"/>
    </source>
</evidence>
<feature type="transmembrane region" description="Helical" evidence="10">
    <location>
        <begin position="168"/>
        <end position="192"/>
    </location>
</feature>
<dbReference type="GO" id="GO:0005886">
    <property type="term" value="C:plasma membrane"/>
    <property type="evidence" value="ECO:0007669"/>
    <property type="project" value="TreeGrafter"/>
</dbReference>
<dbReference type="GO" id="GO:0015271">
    <property type="term" value="F:outward rectifier potassium channel activity"/>
    <property type="evidence" value="ECO:0007669"/>
    <property type="project" value="TreeGrafter"/>
</dbReference>
<keyword evidence="3 8" id="KW-0812">Transmembrane</keyword>
<dbReference type="RefSeq" id="XP_002424441.1">
    <property type="nucleotide sequence ID" value="XM_002424396.1"/>
</dbReference>
<evidence type="ECO:0000313" key="14">
    <source>
        <dbReference type="Proteomes" id="UP000009046"/>
    </source>
</evidence>
<evidence type="ECO:0000256" key="7">
    <source>
        <dbReference type="ARBA" id="ARBA00023303"/>
    </source>
</evidence>
<gene>
    <name evidence="13" type="primary">8234060</name>
    <name evidence="12" type="ORF">Phum_PHUM129260</name>
</gene>
<reference evidence="13" key="3">
    <citation type="submission" date="2020-05" db="UniProtKB">
        <authorList>
            <consortium name="EnsemblMetazoa"/>
        </authorList>
    </citation>
    <scope>IDENTIFICATION</scope>
    <source>
        <strain evidence="13">USDA</strain>
    </source>
</reference>
<feature type="region of interest" description="Disordered" evidence="9">
    <location>
        <begin position="828"/>
        <end position="879"/>
    </location>
</feature>
<feature type="transmembrane region" description="Helical" evidence="10">
    <location>
        <begin position="98"/>
        <end position="117"/>
    </location>
</feature>
<keyword evidence="2 8" id="KW-0813">Transport</keyword>
<dbReference type="AlphaFoldDB" id="E0VE97"/>
<dbReference type="Pfam" id="PF07885">
    <property type="entry name" value="Ion_trans_2"/>
    <property type="match status" value="2"/>
</dbReference>
<feature type="region of interest" description="Disordered" evidence="9">
    <location>
        <begin position="672"/>
        <end position="699"/>
    </location>
</feature>
<evidence type="ECO:0000256" key="8">
    <source>
        <dbReference type="RuleBase" id="RU003857"/>
    </source>
</evidence>
<evidence type="ECO:0000259" key="11">
    <source>
        <dbReference type="Pfam" id="PF07885"/>
    </source>
</evidence>
<dbReference type="KEGG" id="phu:Phum_PHUM129260"/>
<comment type="subcellular location">
    <subcellularLocation>
        <location evidence="1">Membrane</location>
        <topology evidence="1">Multi-pass membrane protein</topology>
    </subcellularLocation>
</comment>
<dbReference type="InterPro" id="IPR013099">
    <property type="entry name" value="K_chnl_dom"/>
</dbReference>
<dbReference type="GeneID" id="8234060"/>
<evidence type="ECO:0000256" key="3">
    <source>
        <dbReference type="ARBA" id="ARBA00022692"/>
    </source>
</evidence>
<dbReference type="EMBL" id="DS235088">
    <property type="protein sequence ID" value="EEB11703.1"/>
    <property type="molecule type" value="Genomic_DNA"/>
</dbReference>
<feature type="transmembrane region" description="Helical" evidence="10">
    <location>
        <begin position="242"/>
        <end position="260"/>
    </location>
</feature>
<feature type="transmembrane region" description="Helical" evidence="10">
    <location>
        <begin position="204"/>
        <end position="222"/>
    </location>
</feature>
<feature type="domain" description="Potassium channel" evidence="11">
    <location>
        <begin position="182"/>
        <end position="265"/>
    </location>
</feature>
<feature type="region of interest" description="Disordered" evidence="9">
    <location>
        <begin position="442"/>
        <end position="479"/>
    </location>
</feature>
<dbReference type="EMBL" id="AAZO01001503">
    <property type="status" value="NOT_ANNOTATED_CDS"/>
    <property type="molecule type" value="Genomic_DNA"/>
</dbReference>
<dbReference type="OrthoDB" id="297496at2759"/>
<dbReference type="InterPro" id="IPR003280">
    <property type="entry name" value="2pore_dom_K_chnl"/>
</dbReference>
<dbReference type="eggNOG" id="KOG1418">
    <property type="taxonomic scope" value="Eukaryota"/>
</dbReference>
<feature type="transmembrane region" description="Helical" evidence="10">
    <location>
        <begin position="129"/>
        <end position="156"/>
    </location>
</feature>
<dbReference type="HOGENOM" id="CLU_327405_0_0_1"/>
<dbReference type="Proteomes" id="UP000009046">
    <property type="component" value="Unassembled WGS sequence"/>
</dbReference>
<reference evidence="12" key="1">
    <citation type="submission" date="2007-04" db="EMBL/GenBank/DDBJ databases">
        <title>Annotation of Pediculus humanus corporis strain USDA.</title>
        <authorList>
            <person name="Kirkness E."/>
            <person name="Hannick L."/>
            <person name="Hass B."/>
            <person name="Bruggner R."/>
            <person name="Lawson D."/>
            <person name="Bidwell S."/>
            <person name="Joardar V."/>
            <person name="Caler E."/>
            <person name="Walenz B."/>
            <person name="Inman J."/>
            <person name="Schobel S."/>
            <person name="Galinsky K."/>
            <person name="Amedeo P."/>
            <person name="Strausberg R."/>
        </authorList>
    </citation>
    <scope>NUCLEOTIDE SEQUENCE</scope>
    <source>
        <strain evidence="12">USDA</strain>
    </source>
</reference>
<dbReference type="PANTHER" id="PTHR11003:SF331">
    <property type="entry name" value="OPEN RECTIFIER POTASSIUM CHANNEL PROTEIN 1"/>
    <property type="match status" value="1"/>
</dbReference>
<evidence type="ECO:0000256" key="4">
    <source>
        <dbReference type="ARBA" id="ARBA00022989"/>
    </source>
</evidence>
<feature type="compositionally biased region" description="Pro residues" evidence="9">
    <location>
        <begin position="683"/>
        <end position="692"/>
    </location>
</feature>
<evidence type="ECO:0000256" key="6">
    <source>
        <dbReference type="ARBA" id="ARBA00023136"/>
    </source>
</evidence>
<dbReference type="PANTHER" id="PTHR11003">
    <property type="entry name" value="POTASSIUM CHANNEL, SUBFAMILY K"/>
    <property type="match status" value="1"/>
</dbReference>
<dbReference type="FunCoup" id="E0VE97">
    <property type="interactions" value="13"/>
</dbReference>
<dbReference type="GO" id="GO:0022841">
    <property type="term" value="F:potassium ion leak channel activity"/>
    <property type="evidence" value="ECO:0007669"/>
    <property type="project" value="TreeGrafter"/>
</dbReference>
<dbReference type="InParanoid" id="E0VE97"/>
<evidence type="ECO:0000256" key="2">
    <source>
        <dbReference type="ARBA" id="ARBA00022448"/>
    </source>
</evidence>
<comment type="similarity">
    <text evidence="8">Belongs to the two pore domain potassium channel (TC 1.A.1.8) family.</text>
</comment>
<name>E0VE97_PEDHC</name>
<keyword evidence="14" id="KW-1185">Reference proteome</keyword>
<dbReference type="Gene3D" id="1.10.287.70">
    <property type="match status" value="1"/>
</dbReference>
<dbReference type="SUPFAM" id="SSF81324">
    <property type="entry name" value="Voltage-gated potassium channels"/>
    <property type="match status" value="2"/>
</dbReference>
<feature type="transmembrane region" description="Helical" evidence="10">
    <location>
        <begin position="17"/>
        <end position="38"/>
    </location>
</feature>
<dbReference type="STRING" id="121224.E0VE97"/>
<keyword evidence="5 8" id="KW-0406">Ion transport</keyword>
<feature type="compositionally biased region" description="Polar residues" evidence="9">
    <location>
        <begin position="443"/>
        <end position="455"/>
    </location>
</feature>
<evidence type="ECO:0000256" key="5">
    <source>
        <dbReference type="ARBA" id="ARBA00023065"/>
    </source>
</evidence>
<sequence>MTGAITIIIIIMSIKQWIALLILYVGYLLLGALLFYYLERGQEIVKRNEDFQLYKDLVVLLKSYGVNKTMALTLEGYCGRPLTENADIDDVSQEYWTFYKSVVFVLTVVSTVGYGNIHPTMPLTRYLMIIYAVIGLPINGILLTSLASFFSTVFIRAHKKYKRYESRFGLAVDIITYLIPGILVFIFIPATAFYYFEEWTYEESVYFAFVTLTTIGFGDYVAGQKSYKGFNKEAVTAYKTLLLGWIIFGLGYLIMLLGYLTRAMRSKKVVKLEQKLVEALTRSKIWHGFTKDLGYMRRIMNELYLDKFKPVFRDEQLRFHRKHAFRRSKSLPNIIFGVDDEELFEDDKIITKRKRAQSEFIPCREGLTRVFSESDLHRIDRHATFASATAIRPSELLRQVVDSIIGKQDDSMGINVFSDDEILESEGWFEEKENSFASELYQPPSSYEDLSTSGNNRERALSELPVSRSTPHTITGAAGSNVRGSDWTWSGTGATKIFNIVNEHHKSLQRKTLKNQSLNHSPSFLSSGKWLTPSRRKRLCSENEDGGGSKLNVVQNPEIKFLDVGSNEFMKQNEHRKTSLFECGGGGGGAGAVGPTINKYSSDLSYMTHTAGTGTKGLGLMHGKMNLMKVDENYANRTWDLFKKTNDENLLNETSLGDFLRALTSLHNRVGPRQNYDEWNNPTPSPPPPPPQSHSLIDLSPTSETIPARLNTFTQSSLNRTESMPIPVEKEPYNLKKLGRFLLRSYSSKSESNPDVSYTQTDDDNVVIPSVRIEISSPPETEEFSQPPEVITRSNTLDSTMKLKRRQSINVFGNNPFRSAGSTESVYHSIGSKGWPPSSSSSSPLRQSSIRWRTGGKAQGETCSSKPSLSNVQFSVRYP</sequence>
<dbReference type="CTD" id="8234060"/>
<organism>
    <name type="scientific">Pediculus humanus subsp. corporis</name>
    <name type="common">Body louse</name>
    <dbReference type="NCBI Taxonomy" id="121224"/>
    <lineage>
        <taxon>Eukaryota</taxon>
        <taxon>Metazoa</taxon>
        <taxon>Ecdysozoa</taxon>
        <taxon>Arthropoda</taxon>
        <taxon>Hexapoda</taxon>
        <taxon>Insecta</taxon>
        <taxon>Pterygota</taxon>
        <taxon>Neoptera</taxon>
        <taxon>Paraneoptera</taxon>
        <taxon>Psocodea</taxon>
        <taxon>Troctomorpha</taxon>
        <taxon>Phthiraptera</taxon>
        <taxon>Anoplura</taxon>
        <taxon>Pediculidae</taxon>
        <taxon>Pediculus</taxon>
    </lineage>
</organism>
<evidence type="ECO:0000313" key="13">
    <source>
        <dbReference type="EnsemblMetazoa" id="PHUM129260-PA"/>
    </source>
</evidence>
<dbReference type="VEuPathDB" id="VectorBase:PHUM129260"/>
<feature type="domain" description="Potassium channel" evidence="11">
    <location>
        <begin position="94"/>
        <end position="151"/>
    </location>
</feature>
<dbReference type="GO" id="GO:0030322">
    <property type="term" value="P:stabilization of membrane potential"/>
    <property type="evidence" value="ECO:0007669"/>
    <property type="project" value="TreeGrafter"/>
</dbReference>
<reference evidence="12" key="2">
    <citation type="submission" date="2007-04" db="EMBL/GenBank/DDBJ databases">
        <title>The genome of the human body louse.</title>
        <authorList>
            <consortium name="The Human Body Louse Genome Consortium"/>
            <person name="Kirkness E."/>
            <person name="Walenz B."/>
            <person name="Hass B."/>
            <person name="Bruggner R."/>
            <person name="Strausberg R."/>
        </authorList>
    </citation>
    <scope>NUCLEOTIDE SEQUENCE</scope>
    <source>
        <strain evidence="12">USDA</strain>
    </source>
</reference>
<dbReference type="EnsemblMetazoa" id="PHUM129260-RA">
    <property type="protein sequence ID" value="PHUM129260-PA"/>
    <property type="gene ID" value="PHUM129260"/>
</dbReference>
<dbReference type="PRINTS" id="PR01333">
    <property type="entry name" value="2POREKCHANEL"/>
</dbReference>
<proteinExistence type="inferred from homology"/>
<keyword evidence="6 10" id="KW-0472">Membrane</keyword>
<evidence type="ECO:0000313" key="12">
    <source>
        <dbReference type="EMBL" id="EEB11703.1"/>
    </source>
</evidence>
<keyword evidence="4 10" id="KW-1133">Transmembrane helix</keyword>
<accession>E0VE97</accession>
<feature type="compositionally biased region" description="Polar residues" evidence="9">
    <location>
        <begin position="861"/>
        <end position="879"/>
    </location>
</feature>